<dbReference type="FunFam" id="3.40.50.300:FF:000163">
    <property type="entry name" value="Multidrug resistance-associated protein member 4"/>
    <property type="match status" value="1"/>
</dbReference>
<dbReference type="CDD" id="cd18580">
    <property type="entry name" value="ABC_6TM_ABCC_D2"/>
    <property type="match status" value="1"/>
</dbReference>
<evidence type="ECO:0000256" key="3">
    <source>
        <dbReference type="ARBA" id="ARBA00022448"/>
    </source>
</evidence>
<feature type="non-terminal residue" evidence="14">
    <location>
        <position position="1"/>
    </location>
</feature>
<dbReference type="AlphaFoldDB" id="A0A4P9Z209"/>
<evidence type="ECO:0000256" key="11">
    <source>
        <dbReference type="SAM" id="Phobius"/>
    </source>
</evidence>
<evidence type="ECO:0000256" key="1">
    <source>
        <dbReference type="ARBA" id="ARBA00004141"/>
    </source>
</evidence>
<accession>A0A4P9Z209</accession>
<dbReference type="SUPFAM" id="SSF52540">
    <property type="entry name" value="P-loop containing nucleoside triphosphate hydrolases"/>
    <property type="match status" value="2"/>
</dbReference>
<feature type="transmembrane region" description="Helical" evidence="11">
    <location>
        <begin position="699"/>
        <end position="727"/>
    </location>
</feature>
<dbReference type="InterPro" id="IPR017871">
    <property type="entry name" value="ABC_transporter-like_CS"/>
</dbReference>
<keyword evidence="9 11" id="KW-0472">Membrane</keyword>
<organism evidence="14 15">
    <name type="scientific">Syncephalis pseudoplumigaleata</name>
    <dbReference type="NCBI Taxonomy" id="1712513"/>
    <lineage>
        <taxon>Eukaryota</taxon>
        <taxon>Fungi</taxon>
        <taxon>Fungi incertae sedis</taxon>
        <taxon>Zoopagomycota</taxon>
        <taxon>Zoopagomycotina</taxon>
        <taxon>Zoopagomycetes</taxon>
        <taxon>Zoopagales</taxon>
        <taxon>Piptocephalidaceae</taxon>
        <taxon>Syncephalis</taxon>
    </lineage>
</organism>
<dbReference type="Gene3D" id="3.40.50.300">
    <property type="entry name" value="P-loop containing nucleotide triphosphate hydrolases"/>
    <property type="match status" value="2"/>
</dbReference>
<evidence type="ECO:0000256" key="5">
    <source>
        <dbReference type="ARBA" id="ARBA00022737"/>
    </source>
</evidence>
<dbReference type="Gene3D" id="1.20.1560.10">
    <property type="entry name" value="ABC transporter type 1, transmembrane domain"/>
    <property type="match status" value="3"/>
</dbReference>
<feature type="transmembrane region" description="Helical" evidence="11">
    <location>
        <begin position="779"/>
        <end position="800"/>
    </location>
</feature>
<evidence type="ECO:0000313" key="15">
    <source>
        <dbReference type="Proteomes" id="UP000278143"/>
    </source>
</evidence>
<dbReference type="CDD" id="cd18579">
    <property type="entry name" value="ABC_6TM_ABCC_D1"/>
    <property type="match status" value="1"/>
</dbReference>
<dbReference type="PROSITE" id="PS00211">
    <property type="entry name" value="ABC_TRANSPORTER_1"/>
    <property type="match status" value="1"/>
</dbReference>
<evidence type="ECO:0000256" key="6">
    <source>
        <dbReference type="ARBA" id="ARBA00022741"/>
    </source>
</evidence>
<comment type="similarity">
    <text evidence="2">Belongs to the ABC transporter superfamily. ABCC family. Conjugate transporter (TC 3.A.1.208) subfamily.</text>
</comment>
<feature type="region of interest" description="Disordered" evidence="10">
    <location>
        <begin position="529"/>
        <end position="569"/>
    </location>
</feature>
<evidence type="ECO:0000256" key="8">
    <source>
        <dbReference type="ARBA" id="ARBA00022989"/>
    </source>
</evidence>
<keyword evidence="5" id="KW-0677">Repeat</keyword>
<sequence length="994" mass="110321">GYLWAMGLSLAVSAHVILHHQFFFPAMRLGFQMRSGLIALLYRKALSLPASAATSTGEVVNLVSNDAQCFETASVMAHFIWAGPIEIILVMAVLYWRIGWAAFVGIGVLVWLFPLHSVFARRYSHLRQKTSSYRDDRIRTVGDLLAGVELIKLSAWEDPLEKRVNEQRDKELGSLLSAAWIKATSESIRFCITGIVSLVTFSVYYASGNPLTPDKVFTCMALFNVIRNTIGIFFPQAVEKLAECTVSVRRIVAFLQLPEVDDLRMEEAGTAADKEDSPPSDKVAVSFKQASFTWATPPHPLVLDGITLDIMKDELLVVVGPVGSGKSSLCMTVLRELLPISGALSFHIQPREPAGQLRIAYLSQNPWILSGTVRENILFGNAYDDAWYQQVVHGCALEKDFALLAEGDSTFIGERGALLSGGQRARIALARAVYMRADMYVFDDPLSAVDPQVARHLFDHALTKLLAGRPRLLITHQLQFTRHCDRVLVLEDGRVAAIGTPAELLGVDASSDHAKSSFLHELRDYARQADQAASDAPSPDDDDDEKAKHDGDDGVLVDRPKQQHAEDQAEGNTPIAVYWRFFRFGASPLTITLAALALSGAQAVMVSADWSLARWTNTPVALQTGWHHAYPYIGLVMGTCFLAIFRSTISFWILLNASRWMFRSMLHTVLSAPMQFFHTNPHGRILNRFSKDQSNVDELLPITLFDAVQCLFLILGALVVVCIQRFWNEFSSAQNANARAFFAFLGCARWVGFRLDVGSGFLLILTAFLSVLMRSSQQASLVGLSLIYVLQTVDCLQWAVRQTIEVEMQFISVERIISYTQIAPEPPRHTERRPPDNWPEQGSIEFKDMSLTYPEASEPVLKHITLSIEGGEKIGVVGRTGAGKSSLLTALFRLCESAPAGCIVIDGIPISELGVHDLRSRLSIIPQTPMMFKGTLRFNLDPFDQYSDADLWHALEAVDLKRRIESLPYKLDSPVTEDGKNYSAGERQLISLCR</sequence>
<dbReference type="Proteomes" id="UP000278143">
    <property type="component" value="Unassembled WGS sequence"/>
</dbReference>
<keyword evidence="4 11" id="KW-0812">Transmembrane</keyword>
<evidence type="ECO:0000313" key="14">
    <source>
        <dbReference type="EMBL" id="RKP26406.1"/>
    </source>
</evidence>
<dbReference type="Pfam" id="PF00005">
    <property type="entry name" value="ABC_tran"/>
    <property type="match status" value="2"/>
</dbReference>
<dbReference type="PROSITE" id="PS50929">
    <property type="entry name" value="ABC_TM1F"/>
    <property type="match status" value="2"/>
</dbReference>
<dbReference type="InterPro" id="IPR044746">
    <property type="entry name" value="ABCC_6TM_D1"/>
</dbReference>
<dbReference type="EMBL" id="KZ989433">
    <property type="protein sequence ID" value="RKP26406.1"/>
    <property type="molecule type" value="Genomic_DNA"/>
</dbReference>
<dbReference type="CDD" id="cd03250">
    <property type="entry name" value="ABCC_MRP_domain1"/>
    <property type="match status" value="1"/>
</dbReference>
<keyword evidence="7" id="KW-0067">ATP-binding</keyword>
<protein>
    <submittedName>
        <fullName evidence="14">P-loop containing nucleoside triphosphate hydrolase protein</fullName>
    </submittedName>
</protein>
<evidence type="ECO:0000259" key="13">
    <source>
        <dbReference type="PROSITE" id="PS50929"/>
    </source>
</evidence>
<dbReference type="InterPro" id="IPR027417">
    <property type="entry name" value="P-loop_NTPase"/>
</dbReference>
<dbReference type="InterPro" id="IPR036640">
    <property type="entry name" value="ABC1_TM_sf"/>
</dbReference>
<feature type="transmembrane region" description="Helical" evidence="11">
    <location>
        <begin position="632"/>
        <end position="655"/>
    </location>
</feature>
<dbReference type="PANTHER" id="PTHR24223:SF456">
    <property type="entry name" value="MULTIDRUG RESISTANCE-ASSOCIATED PROTEIN LETHAL(2)03659"/>
    <property type="match status" value="1"/>
</dbReference>
<evidence type="ECO:0000256" key="7">
    <source>
        <dbReference type="ARBA" id="ARBA00022840"/>
    </source>
</evidence>
<dbReference type="OrthoDB" id="6500128at2759"/>
<dbReference type="GO" id="GO:0016887">
    <property type="term" value="F:ATP hydrolysis activity"/>
    <property type="evidence" value="ECO:0007669"/>
    <property type="project" value="InterPro"/>
</dbReference>
<keyword evidence="8 11" id="KW-1133">Transmembrane helix</keyword>
<dbReference type="InterPro" id="IPR003439">
    <property type="entry name" value="ABC_transporter-like_ATP-bd"/>
</dbReference>
<dbReference type="GO" id="GO:0140359">
    <property type="term" value="F:ABC-type transporter activity"/>
    <property type="evidence" value="ECO:0007669"/>
    <property type="project" value="InterPro"/>
</dbReference>
<gene>
    <name evidence="14" type="ORF">SYNPS1DRAFT_14223</name>
</gene>
<feature type="domain" description="ABC transporter" evidence="12">
    <location>
        <begin position="285"/>
        <end position="517"/>
    </location>
</feature>
<evidence type="ECO:0000256" key="10">
    <source>
        <dbReference type="SAM" id="MobiDB-lite"/>
    </source>
</evidence>
<dbReference type="GO" id="GO:0016020">
    <property type="term" value="C:membrane"/>
    <property type="evidence" value="ECO:0007669"/>
    <property type="project" value="UniProtKB-SubCell"/>
</dbReference>
<dbReference type="InterPro" id="IPR050173">
    <property type="entry name" value="ABC_transporter_C-like"/>
</dbReference>
<name>A0A4P9Z209_9FUNG</name>
<dbReference type="InterPro" id="IPR044726">
    <property type="entry name" value="ABCC_6TM_D2"/>
</dbReference>
<feature type="transmembrane region" description="Helical" evidence="11">
    <location>
        <begin position="751"/>
        <end position="772"/>
    </location>
</feature>
<proteinExistence type="inferred from homology"/>
<feature type="domain" description="ABC transmembrane type-1" evidence="13">
    <location>
        <begin position="593"/>
        <end position="724"/>
    </location>
</feature>
<keyword evidence="3" id="KW-0813">Transport</keyword>
<feature type="transmembrane region" description="Helical" evidence="11">
    <location>
        <begin position="6"/>
        <end position="24"/>
    </location>
</feature>
<dbReference type="SUPFAM" id="SSF90123">
    <property type="entry name" value="ABC transporter transmembrane region"/>
    <property type="match status" value="2"/>
</dbReference>
<dbReference type="InterPro" id="IPR011527">
    <property type="entry name" value="ABC1_TM_dom"/>
</dbReference>
<dbReference type="Pfam" id="PF00664">
    <property type="entry name" value="ABC_membrane"/>
    <property type="match status" value="2"/>
</dbReference>
<comment type="subcellular location">
    <subcellularLocation>
        <location evidence="1">Membrane</location>
        <topology evidence="1">Multi-pass membrane protein</topology>
    </subcellularLocation>
</comment>
<dbReference type="SMART" id="SM00382">
    <property type="entry name" value="AAA"/>
    <property type="match status" value="2"/>
</dbReference>
<feature type="transmembrane region" description="Helical" evidence="11">
    <location>
        <begin position="75"/>
        <end position="94"/>
    </location>
</feature>
<dbReference type="FunFam" id="3.40.50.300:FF:000973">
    <property type="entry name" value="Multidrug resistance-associated protein 4"/>
    <property type="match status" value="1"/>
</dbReference>
<keyword evidence="15" id="KW-1185">Reference proteome</keyword>
<dbReference type="PROSITE" id="PS50893">
    <property type="entry name" value="ABC_TRANSPORTER_2"/>
    <property type="match status" value="1"/>
</dbReference>
<feature type="transmembrane region" description="Helical" evidence="11">
    <location>
        <begin position="100"/>
        <end position="119"/>
    </location>
</feature>
<keyword evidence="14" id="KW-0378">Hydrolase</keyword>
<keyword evidence="6" id="KW-0547">Nucleotide-binding</keyword>
<dbReference type="PANTHER" id="PTHR24223">
    <property type="entry name" value="ATP-BINDING CASSETTE SUB-FAMILY C"/>
    <property type="match status" value="1"/>
</dbReference>
<evidence type="ECO:0000256" key="9">
    <source>
        <dbReference type="ARBA" id="ARBA00023136"/>
    </source>
</evidence>
<evidence type="ECO:0000256" key="4">
    <source>
        <dbReference type="ARBA" id="ARBA00022692"/>
    </source>
</evidence>
<reference evidence="15" key="1">
    <citation type="journal article" date="2018" name="Nat. Microbiol.">
        <title>Leveraging single-cell genomics to expand the fungal tree of life.</title>
        <authorList>
            <person name="Ahrendt S.R."/>
            <person name="Quandt C.A."/>
            <person name="Ciobanu D."/>
            <person name="Clum A."/>
            <person name="Salamov A."/>
            <person name="Andreopoulos B."/>
            <person name="Cheng J.F."/>
            <person name="Woyke T."/>
            <person name="Pelin A."/>
            <person name="Henrissat B."/>
            <person name="Reynolds N.K."/>
            <person name="Benny G.L."/>
            <person name="Smith M.E."/>
            <person name="James T.Y."/>
            <person name="Grigoriev I.V."/>
        </authorList>
    </citation>
    <scope>NUCLEOTIDE SEQUENCE [LARGE SCALE GENOMIC DNA]</scope>
    <source>
        <strain evidence="15">Benny S71-1</strain>
    </source>
</reference>
<evidence type="ECO:0000259" key="12">
    <source>
        <dbReference type="PROSITE" id="PS50893"/>
    </source>
</evidence>
<dbReference type="GO" id="GO:0005524">
    <property type="term" value="F:ATP binding"/>
    <property type="evidence" value="ECO:0007669"/>
    <property type="project" value="UniProtKB-KW"/>
</dbReference>
<evidence type="ECO:0000256" key="2">
    <source>
        <dbReference type="ARBA" id="ARBA00009726"/>
    </source>
</evidence>
<feature type="domain" description="ABC transmembrane type-1" evidence="13">
    <location>
        <begin position="1"/>
        <end position="242"/>
    </location>
</feature>
<feature type="transmembrane region" description="Helical" evidence="11">
    <location>
        <begin position="589"/>
        <end position="612"/>
    </location>
</feature>
<dbReference type="InterPro" id="IPR003593">
    <property type="entry name" value="AAA+_ATPase"/>
</dbReference>
<feature type="compositionally biased region" description="Basic and acidic residues" evidence="10">
    <location>
        <begin position="545"/>
        <end position="567"/>
    </location>
</feature>